<evidence type="ECO:0000313" key="7">
    <source>
        <dbReference type="EMBL" id="ACT94062.1"/>
    </source>
</evidence>
<dbReference type="AlphaFoldDB" id="C6W4G1"/>
<dbReference type="Proteomes" id="UP000002011">
    <property type="component" value="Chromosome"/>
</dbReference>
<dbReference type="KEGG" id="dfe:Dfer_2847"/>
<dbReference type="EMBL" id="CP001619">
    <property type="protein sequence ID" value="ACT94062.1"/>
    <property type="molecule type" value="Genomic_DNA"/>
</dbReference>
<sequence>MQIEIIEELTEDLLVVRSFEQGSEPENQQMFKAEKGETWWYSSKELWIGLGNAPKMPGIIRIFRSLFSKRKDRWPEHITLDARGRSAEWVGNAVNGIALGGYNLQLYKTEPKPVSEFFKSGRLLILTESPEEVAGAANDALKTALTQIRIMDLTNAPSNYKKPATLAEWARASGAANGYAVEILDKAQLEEKGMHALLAVSQGSAEPPVMIVSEYKPEHYTQTVALVGKGVTFDTGGISIKPSANMHLMKSDMGGAAAVLGAVELAAQLKLPVRVIGVIPSTENSVDGSAMKPGDVIGSYAGKTIEVIDTDAEGRLILADGLHYAVKHYQPDVLIDLATLTGSIIQTLGYEAAGLFTPNDELAADLINAAEHTGERLWRLPVWDEYKEEISSDIADVKNYHGKPLAGAIVAAKFLEVFTGGHTAWAHLDIAGTAFGDTEFAPGRAGTAYGIRLLIAYLSKLS</sequence>
<evidence type="ECO:0000256" key="5">
    <source>
        <dbReference type="ARBA" id="ARBA00023211"/>
    </source>
</evidence>
<dbReference type="eggNOG" id="COG0260">
    <property type="taxonomic scope" value="Bacteria"/>
</dbReference>
<evidence type="ECO:0000256" key="1">
    <source>
        <dbReference type="ARBA" id="ARBA00009528"/>
    </source>
</evidence>
<feature type="domain" description="Cytosol aminopeptidase" evidence="6">
    <location>
        <begin position="152"/>
        <end position="455"/>
    </location>
</feature>
<dbReference type="PANTHER" id="PTHR11963">
    <property type="entry name" value="LEUCINE AMINOPEPTIDASE-RELATED"/>
    <property type="match status" value="1"/>
</dbReference>
<keyword evidence="3" id="KW-0645">Protease</keyword>
<dbReference type="Gene3D" id="3.40.630.10">
    <property type="entry name" value="Zn peptidases"/>
    <property type="match status" value="1"/>
</dbReference>
<dbReference type="PRINTS" id="PR00481">
    <property type="entry name" value="LAMNOPPTDASE"/>
</dbReference>
<accession>C6W4G1</accession>
<dbReference type="PANTHER" id="PTHR11963:SF23">
    <property type="entry name" value="CYTOSOL AMINOPEPTIDASE"/>
    <property type="match status" value="1"/>
</dbReference>
<keyword evidence="4 7" id="KW-0378">Hydrolase</keyword>
<dbReference type="GO" id="GO:0070006">
    <property type="term" value="F:metalloaminopeptidase activity"/>
    <property type="evidence" value="ECO:0007669"/>
    <property type="project" value="InterPro"/>
</dbReference>
<proteinExistence type="inferred from homology"/>
<dbReference type="RefSeq" id="WP_015812312.1">
    <property type="nucleotide sequence ID" value="NC_013037.1"/>
</dbReference>
<dbReference type="EC" id="3.4.11.1" evidence="7"/>
<evidence type="ECO:0000256" key="3">
    <source>
        <dbReference type="ARBA" id="ARBA00022670"/>
    </source>
</evidence>
<dbReference type="SUPFAM" id="SSF53187">
    <property type="entry name" value="Zn-dependent exopeptidases"/>
    <property type="match status" value="1"/>
</dbReference>
<reference evidence="7 8" key="1">
    <citation type="journal article" date="2009" name="Stand. Genomic Sci.">
        <title>Complete genome sequence of Dyadobacter fermentans type strain (NS114).</title>
        <authorList>
            <person name="Lang E."/>
            <person name="Lapidus A."/>
            <person name="Chertkov O."/>
            <person name="Brettin T."/>
            <person name="Detter J.C."/>
            <person name="Han C."/>
            <person name="Copeland A."/>
            <person name="Glavina Del Rio T."/>
            <person name="Nolan M."/>
            <person name="Chen F."/>
            <person name="Lucas S."/>
            <person name="Tice H."/>
            <person name="Cheng J.F."/>
            <person name="Land M."/>
            <person name="Hauser L."/>
            <person name="Chang Y.J."/>
            <person name="Jeffries C.D."/>
            <person name="Kopitz M."/>
            <person name="Bruce D."/>
            <person name="Goodwin L."/>
            <person name="Pitluck S."/>
            <person name="Ovchinnikova G."/>
            <person name="Pati A."/>
            <person name="Ivanova N."/>
            <person name="Mavrommatis K."/>
            <person name="Chen A."/>
            <person name="Palaniappan K."/>
            <person name="Chain P."/>
            <person name="Bristow J."/>
            <person name="Eisen J.A."/>
            <person name="Markowitz V."/>
            <person name="Hugenholtz P."/>
            <person name="Goker M."/>
            <person name="Rohde M."/>
            <person name="Kyrpides N.C."/>
            <person name="Klenk H.P."/>
        </authorList>
    </citation>
    <scope>NUCLEOTIDE SEQUENCE [LARGE SCALE GENOMIC DNA]</scope>
    <source>
        <strain evidence="8">ATCC 700827 / DSM 18053 / CIP 107007 / KCTC 52180 / NS114</strain>
    </source>
</reference>
<dbReference type="STRING" id="471854.Dfer_2847"/>
<name>C6W4G1_DYAFD</name>
<dbReference type="Pfam" id="PF00883">
    <property type="entry name" value="Peptidase_M17"/>
    <property type="match status" value="1"/>
</dbReference>
<comment type="similarity">
    <text evidence="1">Belongs to the peptidase M17 family.</text>
</comment>
<dbReference type="HOGENOM" id="CLU_013734_2_2_10"/>
<dbReference type="GO" id="GO:0006508">
    <property type="term" value="P:proteolysis"/>
    <property type="evidence" value="ECO:0007669"/>
    <property type="project" value="UniProtKB-KW"/>
</dbReference>
<evidence type="ECO:0000256" key="2">
    <source>
        <dbReference type="ARBA" id="ARBA00022438"/>
    </source>
</evidence>
<gene>
    <name evidence="7" type="ordered locus">Dfer_2847</name>
</gene>
<keyword evidence="5" id="KW-0464">Manganese</keyword>
<dbReference type="GO" id="GO:0030145">
    <property type="term" value="F:manganese ion binding"/>
    <property type="evidence" value="ECO:0007669"/>
    <property type="project" value="InterPro"/>
</dbReference>
<dbReference type="OrthoDB" id="9809354at2"/>
<dbReference type="CDD" id="cd00433">
    <property type="entry name" value="Peptidase_M17"/>
    <property type="match status" value="1"/>
</dbReference>
<dbReference type="InterPro" id="IPR011356">
    <property type="entry name" value="Leucine_aapep/pepB"/>
</dbReference>
<dbReference type="GO" id="GO:0005737">
    <property type="term" value="C:cytoplasm"/>
    <property type="evidence" value="ECO:0007669"/>
    <property type="project" value="InterPro"/>
</dbReference>
<keyword evidence="8" id="KW-1185">Reference proteome</keyword>
<organism evidence="7 8">
    <name type="scientific">Dyadobacter fermentans (strain ATCC 700827 / DSM 18053 / CIP 107007 / KCTC 52180 / NS114)</name>
    <dbReference type="NCBI Taxonomy" id="471854"/>
    <lineage>
        <taxon>Bacteria</taxon>
        <taxon>Pseudomonadati</taxon>
        <taxon>Bacteroidota</taxon>
        <taxon>Cytophagia</taxon>
        <taxon>Cytophagales</taxon>
        <taxon>Spirosomataceae</taxon>
        <taxon>Dyadobacter</taxon>
    </lineage>
</organism>
<evidence type="ECO:0000259" key="6">
    <source>
        <dbReference type="Pfam" id="PF00883"/>
    </source>
</evidence>
<evidence type="ECO:0000256" key="4">
    <source>
        <dbReference type="ARBA" id="ARBA00022801"/>
    </source>
</evidence>
<keyword evidence="2 7" id="KW-0031">Aminopeptidase</keyword>
<protein>
    <submittedName>
        <fullName evidence="7">Leucyl aminopeptidase</fullName>
        <ecNumber evidence="7">3.4.11.1</ecNumber>
    </submittedName>
</protein>
<evidence type="ECO:0000313" key="8">
    <source>
        <dbReference type="Proteomes" id="UP000002011"/>
    </source>
</evidence>
<dbReference type="InterPro" id="IPR000819">
    <property type="entry name" value="Peptidase_M17_C"/>
</dbReference>